<accession>A0A9Q0JZ32</accession>
<reference evidence="1" key="1">
    <citation type="journal article" date="2023" name="Plant J.">
        <title>The genome of the king protea, Protea cynaroides.</title>
        <authorList>
            <person name="Chang J."/>
            <person name="Duong T.A."/>
            <person name="Schoeman C."/>
            <person name="Ma X."/>
            <person name="Roodt D."/>
            <person name="Barker N."/>
            <person name="Li Z."/>
            <person name="Van de Peer Y."/>
            <person name="Mizrachi E."/>
        </authorList>
    </citation>
    <scope>NUCLEOTIDE SEQUENCE</scope>
    <source>
        <tissue evidence="1">Young leaves</tissue>
    </source>
</reference>
<dbReference type="PANTHER" id="PTHR31973">
    <property type="entry name" value="POLYPROTEIN, PUTATIVE-RELATED"/>
    <property type="match status" value="1"/>
</dbReference>
<name>A0A9Q0JZ32_9MAGN</name>
<dbReference type="PANTHER" id="PTHR31973:SF187">
    <property type="entry name" value="MUTATOR TRANSPOSASE MUDRA PROTEIN"/>
    <property type="match status" value="1"/>
</dbReference>
<gene>
    <name evidence="1" type="ORF">NE237_025000</name>
</gene>
<proteinExistence type="predicted"/>
<dbReference type="Proteomes" id="UP001141806">
    <property type="component" value="Unassembled WGS sequence"/>
</dbReference>
<dbReference type="AlphaFoldDB" id="A0A9Q0JZ32"/>
<comment type="caution">
    <text evidence="1">The sequence shown here is derived from an EMBL/GenBank/DDBJ whole genome shotgun (WGS) entry which is preliminary data.</text>
</comment>
<organism evidence="1 2">
    <name type="scientific">Protea cynaroides</name>
    <dbReference type="NCBI Taxonomy" id="273540"/>
    <lineage>
        <taxon>Eukaryota</taxon>
        <taxon>Viridiplantae</taxon>
        <taxon>Streptophyta</taxon>
        <taxon>Embryophyta</taxon>
        <taxon>Tracheophyta</taxon>
        <taxon>Spermatophyta</taxon>
        <taxon>Magnoliopsida</taxon>
        <taxon>Proteales</taxon>
        <taxon>Proteaceae</taxon>
        <taxon>Protea</taxon>
    </lineage>
</organism>
<dbReference type="OrthoDB" id="1918246at2759"/>
<evidence type="ECO:0000313" key="1">
    <source>
        <dbReference type="EMBL" id="KAJ4957889.1"/>
    </source>
</evidence>
<protein>
    <submittedName>
        <fullName evidence="1">Uncharacterized protein</fullName>
    </submittedName>
</protein>
<keyword evidence="2" id="KW-1185">Reference proteome</keyword>
<dbReference type="EMBL" id="JAMYWD010000010">
    <property type="protein sequence ID" value="KAJ4957889.1"/>
    <property type="molecule type" value="Genomic_DNA"/>
</dbReference>
<sequence length="134" mass="15624">MIFNDVYHFRVVLQDFIIQARVDILLLRMRMQGLLHPRIHASPIEDGVTYMIAQGTRPRMTNNTNATSNWIAKRLATVFEVKPEMKIESMRTVIQEKFSIDAHDQKPYRARRIAKKMNEGSHAKSYALLPQYGH</sequence>
<evidence type="ECO:0000313" key="2">
    <source>
        <dbReference type="Proteomes" id="UP001141806"/>
    </source>
</evidence>